<sequence length="996" mass="112487">MIKDLRYFVGIKRLHDDLRVNTAQVQDYALWDVIENGNSFVPVTQTTTAEDGAITTTISSLVTAKEKIKKKNDVKARSMLLMALPNEHLMTFNQYKDAKSLFAAIKTRFGGNEATKKTQKTLLKQIYENFSATSTKSLDSIFNRLQKISYMADDEAPTNMALMAFQTQSYLAVLPPPTGLFSPPKLDLSNSGLEDFKQLELQSYGPKSCEKESKNASEDIPNEPKEYPDAPLAKDRVSDNKDCSVESPKVLEKKTDVPTIAKVEVVRLKQQEKLVRKTVKYAEMYRSQVNTARPRPVNTIRSVNTARPRPFNTARPRLVNTDRPNSTGHPQKEDQGYVDSGCSRHMIGNMSYLSYFKEFDRGYVTFGGGVNSGRVTGKGTLKTSKLDFEDVYFVKELKFNLLSVSQIVDMRNIVPKESLTCLVSKATLDESMLWHMRLGHINFKNINKLVKDNLVRGLPSKHFKNDQTYVACLKGKQHKASSKSKVQNSISQPLFMLQMDLFGLTFMSRLMHKKYELVVTDDYSRYTWVFFLASKDETLGILKKFITEIENLVDKKVKVIRCDNGTEFKNSVMNDFCAMKGIRREFSVARTPQQNGIAERRNKTLIKAARTMALVVKPHNKTSYELFRGRTHALSFMRPFGCHVTIFNTLDHLGKFDGKADEGYFVGYSMNSTNSGDFASTKDSIDGSPLFDSSPNLSDDAGLPSSDDPNMPGLETIATNDDFEEEADFTNLESSIHVSLTPTTRTHKDHPLRQISHMDVKSAFLYGKIEEEVYVCQPPGFEYPDHIDKIYKVVKALYCLHQAPRAWYETLANYLLGNGFHRGKIDHTLFIKRQKGDILLVHVYADDIIFGSTKKELCNELERLMKDKFQMSSMGELTFFLRLLTITLNRLERSIHWDPQVVSEHVENSESLPSSWSQVSLIMRTKPGVDTLNFDDLHNNIRVFESDDKGSTGSSSSTQIVTFVSSDNTSSTNEVNTAYGVSTSSGHNSQKDGSSS</sequence>
<feature type="region of interest" description="Disordered" evidence="5">
    <location>
        <begin position="204"/>
        <end position="244"/>
    </location>
</feature>
<keyword evidence="4" id="KW-0378">Hydrolase</keyword>
<reference evidence="7" key="1">
    <citation type="journal article" date="2019" name="Sci. Rep.">
        <title>Draft genome of Tanacetum cinerariifolium, the natural source of mosquito coil.</title>
        <authorList>
            <person name="Yamashiro T."/>
            <person name="Shiraishi A."/>
            <person name="Satake H."/>
            <person name="Nakayama K."/>
        </authorList>
    </citation>
    <scope>NUCLEOTIDE SEQUENCE</scope>
</reference>
<evidence type="ECO:0000256" key="5">
    <source>
        <dbReference type="SAM" id="MobiDB-lite"/>
    </source>
</evidence>
<dbReference type="PROSITE" id="PS50994">
    <property type="entry name" value="INTEGRASE"/>
    <property type="match status" value="1"/>
</dbReference>
<keyword evidence="3" id="KW-0064">Aspartyl protease</keyword>
<dbReference type="GO" id="GO:0015074">
    <property type="term" value="P:DNA integration"/>
    <property type="evidence" value="ECO:0007669"/>
    <property type="project" value="InterPro"/>
</dbReference>
<dbReference type="Pfam" id="PF14223">
    <property type="entry name" value="Retrotran_gag_2"/>
    <property type="match status" value="1"/>
</dbReference>
<accession>A0A6L2KE15</accession>
<evidence type="ECO:0000259" key="6">
    <source>
        <dbReference type="PROSITE" id="PS50994"/>
    </source>
</evidence>
<dbReference type="Pfam" id="PF22936">
    <property type="entry name" value="Pol_BBD"/>
    <property type="match status" value="1"/>
</dbReference>
<dbReference type="Pfam" id="PF07727">
    <property type="entry name" value="RVT_2"/>
    <property type="match status" value="1"/>
</dbReference>
<evidence type="ECO:0000256" key="4">
    <source>
        <dbReference type="ARBA" id="ARBA00022801"/>
    </source>
</evidence>
<feature type="region of interest" description="Disordered" evidence="5">
    <location>
        <begin position="964"/>
        <end position="996"/>
    </location>
</feature>
<dbReference type="GO" id="GO:0004190">
    <property type="term" value="F:aspartic-type endopeptidase activity"/>
    <property type="evidence" value="ECO:0007669"/>
    <property type="project" value="UniProtKB-KW"/>
</dbReference>
<dbReference type="SUPFAM" id="SSF53098">
    <property type="entry name" value="Ribonuclease H-like"/>
    <property type="match status" value="1"/>
</dbReference>
<proteinExistence type="predicted"/>
<dbReference type="InterPro" id="IPR036397">
    <property type="entry name" value="RNaseH_sf"/>
</dbReference>
<dbReference type="InterPro" id="IPR012337">
    <property type="entry name" value="RNaseH-like_sf"/>
</dbReference>
<dbReference type="InterPro" id="IPR043502">
    <property type="entry name" value="DNA/RNA_pol_sf"/>
</dbReference>
<keyword evidence="1" id="KW-0645">Protease</keyword>
<dbReference type="Gene3D" id="3.30.420.10">
    <property type="entry name" value="Ribonuclease H-like superfamily/Ribonuclease H"/>
    <property type="match status" value="1"/>
</dbReference>
<dbReference type="PANTHER" id="PTHR42648:SF32">
    <property type="entry name" value="RIBONUCLEASE H-LIKE DOMAIN, GAG-PRE-INTEGRASE DOMAIN PROTEIN-RELATED"/>
    <property type="match status" value="1"/>
</dbReference>
<dbReference type="Pfam" id="PF13976">
    <property type="entry name" value="gag_pre-integrs"/>
    <property type="match status" value="1"/>
</dbReference>
<evidence type="ECO:0000256" key="3">
    <source>
        <dbReference type="ARBA" id="ARBA00022750"/>
    </source>
</evidence>
<name>A0A6L2KE15_TANCI</name>
<gene>
    <name evidence="7" type="ORF">Tci_018978</name>
</gene>
<dbReference type="GO" id="GO:0006508">
    <property type="term" value="P:proteolysis"/>
    <property type="evidence" value="ECO:0007669"/>
    <property type="project" value="UniProtKB-KW"/>
</dbReference>
<feature type="compositionally biased region" description="Basic and acidic residues" evidence="5">
    <location>
        <begin position="208"/>
        <end position="244"/>
    </location>
</feature>
<dbReference type="InterPro" id="IPR001584">
    <property type="entry name" value="Integrase_cat-core"/>
</dbReference>
<dbReference type="InterPro" id="IPR054722">
    <property type="entry name" value="PolX-like_BBD"/>
</dbReference>
<comment type="caution">
    <text evidence="7">The sequence shown here is derived from an EMBL/GenBank/DDBJ whole genome shotgun (WGS) entry which is preliminary data.</text>
</comment>
<dbReference type="AlphaFoldDB" id="A0A6L2KE15"/>
<dbReference type="Pfam" id="PF00665">
    <property type="entry name" value="rve"/>
    <property type="match status" value="1"/>
</dbReference>
<feature type="domain" description="Integrase catalytic" evidence="6">
    <location>
        <begin position="489"/>
        <end position="605"/>
    </location>
</feature>
<protein>
    <recommendedName>
        <fullName evidence="6">Integrase catalytic domain-containing protein</fullName>
    </recommendedName>
</protein>
<dbReference type="GO" id="GO:0003676">
    <property type="term" value="F:nucleic acid binding"/>
    <property type="evidence" value="ECO:0007669"/>
    <property type="project" value="InterPro"/>
</dbReference>
<feature type="region of interest" description="Disordered" evidence="5">
    <location>
        <begin position="679"/>
        <end position="711"/>
    </location>
</feature>
<dbReference type="PANTHER" id="PTHR42648">
    <property type="entry name" value="TRANSPOSASE, PUTATIVE-RELATED"/>
    <property type="match status" value="1"/>
</dbReference>
<organism evidence="7">
    <name type="scientific">Tanacetum cinerariifolium</name>
    <name type="common">Dalmatian daisy</name>
    <name type="synonym">Chrysanthemum cinerariifolium</name>
    <dbReference type="NCBI Taxonomy" id="118510"/>
    <lineage>
        <taxon>Eukaryota</taxon>
        <taxon>Viridiplantae</taxon>
        <taxon>Streptophyta</taxon>
        <taxon>Embryophyta</taxon>
        <taxon>Tracheophyta</taxon>
        <taxon>Spermatophyta</taxon>
        <taxon>Magnoliopsida</taxon>
        <taxon>eudicotyledons</taxon>
        <taxon>Gunneridae</taxon>
        <taxon>Pentapetalae</taxon>
        <taxon>asterids</taxon>
        <taxon>campanulids</taxon>
        <taxon>Asterales</taxon>
        <taxon>Asteraceae</taxon>
        <taxon>Asteroideae</taxon>
        <taxon>Anthemideae</taxon>
        <taxon>Anthemidinae</taxon>
        <taxon>Tanacetum</taxon>
    </lineage>
</organism>
<feature type="region of interest" description="Disordered" evidence="5">
    <location>
        <begin position="307"/>
        <end position="339"/>
    </location>
</feature>
<dbReference type="InterPro" id="IPR039537">
    <property type="entry name" value="Retrotran_Ty1/copia-like"/>
</dbReference>
<dbReference type="SUPFAM" id="SSF56672">
    <property type="entry name" value="DNA/RNA polymerases"/>
    <property type="match status" value="1"/>
</dbReference>
<evidence type="ECO:0000313" key="7">
    <source>
        <dbReference type="EMBL" id="GEU47000.1"/>
    </source>
</evidence>
<dbReference type="InterPro" id="IPR025724">
    <property type="entry name" value="GAG-pre-integrase_dom"/>
</dbReference>
<evidence type="ECO:0000256" key="1">
    <source>
        <dbReference type="ARBA" id="ARBA00022670"/>
    </source>
</evidence>
<dbReference type="EMBL" id="BKCJ010002208">
    <property type="protein sequence ID" value="GEU47000.1"/>
    <property type="molecule type" value="Genomic_DNA"/>
</dbReference>
<dbReference type="InterPro" id="IPR013103">
    <property type="entry name" value="RVT_2"/>
</dbReference>
<keyword evidence="2" id="KW-0479">Metal-binding</keyword>
<dbReference type="GO" id="GO:0046872">
    <property type="term" value="F:metal ion binding"/>
    <property type="evidence" value="ECO:0007669"/>
    <property type="project" value="UniProtKB-KW"/>
</dbReference>
<evidence type="ECO:0000256" key="2">
    <source>
        <dbReference type="ARBA" id="ARBA00022723"/>
    </source>
</evidence>